<sequence>MSTGSPRAFDAHTFGAPPAGSTALHVSPTPPAPPLAATSPRALSAPPPPPPTCLPRAAQWFVYAHEQMTQRNLGPHFNGLLAAWIRIEAASRFEHSSGAITKKLRPEQVSRWIQCGRGRRGNPDTSVPNPAQYERQWWAWWNSLQPAWRGQDADGDWSVAGAYGKEWEGLLFWGQNGILSVVAALYFWGCAVQEDEECLRAWERAVNDVSWICEGLALFHESFKKKGF</sequence>
<name>A0AAD6T8V0_9AGAR</name>
<proteinExistence type="predicted"/>
<reference evidence="2" key="1">
    <citation type="submission" date="2023-03" db="EMBL/GenBank/DDBJ databases">
        <title>Massive genome expansion in bonnet fungi (Mycena s.s.) driven by repeated elements and novel gene families across ecological guilds.</title>
        <authorList>
            <consortium name="Lawrence Berkeley National Laboratory"/>
            <person name="Harder C.B."/>
            <person name="Miyauchi S."/>
            <person name="Viragh M."/>
            <person name="Kuo A."/>
            <person name="Thoen E."/>
            <person name="Andreopoulos B."/>
            <person name="Lu D."/>
            <person name="Skrede I."/>
            <person name="Drula E."/>
            <person name="Henrissat B."/>
            <person name="Morin E."/>
            <person name="Kohler A."/>
            <person name="Barry K."/>
            <person name="LaButti K."/>
            <person name="Morin E."/>
            <person name="Salamov A."/>
            <person name="Lipzen A."/>
            <person name="Mereny Z."/>
            <person name="Hegedus B."/>
            <person name="Baldrian P."/>
            <person name="Stursova M."/>
            <person name="Weitz H."/>
            <person name="Taylor A."/>
            <person name="Grigoriev I.V."/>
            <person name="Nagy L.G."/>
            <person name="Martin F."/>
            <person name="Kauserud H."/>
        </authorList>
    </citation>
    <scope>NUCLEOTIDE SEQUENCE</scope>
    <source>
        <strain evidence="2">CBHHK200</strain>
    </source>
</reference>
<evidence type="ECO:0000313" key="2">
    <source>
        <dbReference type="EMBL" id="KAJ7041280.1"/>
    </source>
</evidence>
<dbReference type="Proteomes" id="UP001218188">
    <property type="component" value="Unassembled WGS sequence"/>
</dbReference>
<protein>
    <submittedName>
        <fullName evidence="2">Uncharacterized protein</fullName>
    </submittedName>
</protein>
<comment type="caution">
    <text evidence="2">The sequence shown here is derived from an EMBL/GenBank/DDBJ whole genome shotgun (WGS) entry which is preliminary data.</text>
</comment>
<accession>A0AAD6T8V0</accession>
<feature type="compositionally biased region" description="Low complexity" evidence="1">
    <location>
        <begin position="35"/>
        <end position="44"/>
    </location>
</feature>
<feature type="region of interest" description="Disordered" evidence="1">
    <location>
        <begin position="1"/>
        <end position="50"/>
    </location>
</feature>
<gene>
    <name evidence="2" type="ORF">C8F04DRAFT_947465</name>
</gene>
<evidence type="ECO:0000256" key="1">
    <source>
        <dbReference type="SAM" id="MobiDB-lite"/>
    </source>
</evidence>
<keyword evidence="3" id="KW-1185">Reference proteome</keyword>
<evidence type="ECO:0000313" key="3">
    <source>
        <dbReference type="Proteomes" id="UP001218188"/>
    </source>
</evidence>
<organism evidence="2 3">
    <name type="scientific">Mycena alexandri</name>
    <dbReference type="NCBI Taxonomy" id="1745969"/>
    <lineage>
        <taxon>Eukaryota</taxon>
        <taxon>Fungi</taxon>
        <taxon>Dikarya</taxon>
        <taxon>Basidiomycota</taxon>
        <taxon>Agaricomycotina</taxon>
        <taxon>Agaricomycetes</taxon>
        <taxon>Agaricomycetidae</taxon>
        <taxon>Agaricales</taxon>
        <taxon>Marasmiineae</taxon>
        <taxon>Mycenaceae</taxon>
        <taxon>Mycena</taxon>
    </lineage>
</organism>
<dbReference type="EMBL" id="JARJCM010000018">
    <property type="protein sequence ID" value="KAJ7041280.1"/>
    <property type="molecule type" value="Genomic_DNA"/>
</dbReference>
<dbReference type="AlphaFoldDB" id="A0AAD6T8V0"/>